<feature type="region of interest" description="Disordered" evidence="2">
    <location>
        <begin position="239"/>
        <end position="258"/>
    </location>
</feature>
<evidence type="ECO:0000313" key="4">
    <source>
        <dbReference type="Proteomes" id="UP000036987"/>
    </source>
</evidence>
<dbReference type="PANTHER" id="PTHR33427:SF2">
    <property type="entry name" value="TRICHOHYALIN"/>
    <property type="match status" value="1"/>
</dbReference>
<dbReference type="PANTHER" id="PTHR33427">
    <property type="entry name" value="HNH ENDONUCLEASE"/>
    <property type="match status" value="1"/>
</dbReference>
<name>A0A0K9NTJ2_ZOSMR</name>
<keyword evidence="1" id="KW-0175">Coiled coil</keyword>
<dbReference type="EMBL" id="LFYR01001699">
    <property type="protein sequence ID" value="KMZ59953.1"/>
    <property type="molecule type" value="Genomic_DNA"/>
</dbReference>
<dbReference type="AlphaFoldDB" id="A0A0K9NTJ2"/>
<reference evidence="4" key="1">
    <citation type="journal article" date="2016" name="Nature">
        <title>The genome of the seagrass Zostera marina reveals angiosperm adaptation to the sea.</title>
        <authorList>
            <person name="Olsen J.L."/>
            <person name="Rouze P."/>
            <person name="Verhelst B."/>
            <person name="Lin Y.-C."/>
            <person name="Bayer T."/>
            <person name="Collen J."/>
            <person name="Dattolo E."/>
            <person name="De Paoli E."/>
            <person name="Dittami S."/>
            <person name="Maumus F."/>
            <person name="Michel G."/>
            <person name="Kersting A."/>
            <person name="Lauritano C."/>
            <person name="Lohaus R."/>
            <person name="Toepel M."/>
            <person name="Tonon T."/>
            <person name="Vanneste K."/>
            <person name="Amirebrahimi M."/>
            <person name="Brakel J."/>
            <person name="Bostroem C."/>
            <person name="Chovatia M."/>
            <person name="Grimwood J."/>
            <person name="Jenkins J.W."/>
            <person name="Jueterbock A."/>
            <person name="Mraz A."/>
            <person name="Stam W.T."/>
            <person name="Tice H."/>
            <person name="Bornberg-Bauer E."/>
            <person name="Green P.J."/>
            <person name="Pearson G.A."/>
            <person name="Procaccini G."/>
            <person name="Duarte C.M."/>
            <person name="Schmutz J."/>
            <person name="Reusch T.B.H."/>
            <person name="Van de Peer Y."/>
        </authorList>
    </citation>
    <scope>NUCLEOTIDE SEQUENCE [LARGE SCALE GENOMIC DNA]</scope>
    <source>
        <strain evidence="4">cv. Finnish</strain>
    </source>
</reference>
<accession>A0A0K9NTJ2</accession>
<sequence length="271" mass="30871">MGVLKERNEKEVRELEGVLVKKRKRVEKSRRLAEAQASYKALLEKMILDAMHQNVVYKEHLRQNQAATGVLKARLEFQRELCDKSEKKLHGKNKERGELEKQIGVVGGGVSSSRKRTRRRVSDDIDVNVNENLPPSSRKKKELREFLEEEQWAAAMAEEKTELDMRCEANYEYTTPVREDQNEIGKGNLEKWVQILFENAKEGSSSPTSAAAHGGNDAKCVEWNKNEWKRGRREIGRVGGRFRSVSPSPSVGSRGRSGGGVYCRSVLQFRN</sequence>
<dbReference type="OrthoDB" id="608866at2759"/>
<comment type="caution">
    <text evidence="3">The sequence shown here is derived from an EMBL/GenBank/DDBJ whole genome shotgun (WGS) entry which is preliminary data.</text>
</comment>
<evidence type="ECO:0000256" key="1">
    <source>
        <dbReference type="SAM" id="Coils"/>
    </source>
</evidence>
<keyword evidence="4" id="KW-1185">Reference proteome</keyword>
<evidence type="ECO:0000256" key="2">
    <source>
        <dbReference type="SAM" id="MobiDB-lite"/>
    </source>
</evidence>
<feature type="coiled-coil region" evidence="1">
    <location>
        <begin position="5"/>
        <end position="45"/>
    </location>
</feature>
<evidence type="ECO:0000313" key="3">
    <source>
        <dbReference type="EMBL" id="KMZ59953.1"/>
    </source>
</evidence>
<organism evidence="3 4">
    <name type="scientific">Zostera marina</name>
    <name type="common">Eelgrass</name>
    <dbReference type="NCBI Taxonomy" id="29655"/>
    <lineage>
        <taxon>Eukaryota</taxon>
        <taxon>Viridiplantae</taxon>
        <taxon>Streptophyta</taxon>
        <taxon>Embryophyta</taxon>
        <taxon>Tracheophyta</taxon>
        <taxon>Spermatophyta</taxon>
        <taxon>Magnoliopsida</taxon>
        <taxon>Liliopsida</taxon>
        <taxon>Zosteraceae</taxon>
        <taxon>Zostera</taxon>
    </lineage>
</organism>
<dbReference type="Proteomes" id="UP000036987">
    <property type="component" value="Unassembled WGS sequence"/>
</dbReference>
<feature type="compositionally biased region" description="Low complexity" evidence="2">
    <location>
        <begin position="241"/>
        <end position="254"/>
    </location>
</feature>
<gene>
    <name evidence="3" type="ORF">ZOSMA_63G00660</name>
</gene>
<protein>
    <submittedName>
        <fullName evidence="3">Uncharacterized protein</fullName>
    </submittedName>
</protein>
<proteinExistence type="predicted"/>